<dbReference type="InterPro" id="IPR028564">
    <property type="entry name" value="MT_TRM10-typ"/>
</dbReference>
<evidence type="ECO:0000259" key="7">
    <source>
        <dbReference type="PROSITE" id="PS51675"/>
    </source>
</evidence>
<keyword evidence="2" id="KW-0489">Methyltransferase</keyword>
<dbReference type="PROSITE" id="PS51675">
    <property type="entry name" value="SAM_MT_TRM10"/>
    <property type="match status" value="1"/>
</dbReference>
<evidence type="ECO:0000256" key="5">
    <source>
        <dbReference type="ARBA" id="ARBA00048434"/>
    </source>
</evidence>
<dbReference type="Gene3D" id="3.40.1280.30">
    <property type="match status" value="1"/>
</dbReference>
<dbReference type="GO" id="GO:0005634">
    <property type="term" value="C:nucleus"/>
    <property type="evidence" value="ECO:0007669"/>
    <property type="project" value="TreeGrafter"/>
</dbReference>
<feature type="compositionally biased region" description="Gly residues" evidence="6">
    <location>
        <begin position="8"/>
        <end position="35"/>
    </location>
</feature>
<dbReference type="PANTHER" id="PTHR13563:SF13">
    <property type="entry name" value="TRNA METHYLTRANSFERASE 10 HOMOLOG A"/>
    <property type="match status" value="1"/>
</dbReference>
<dbReference type="GO" id="GO:0052905">
    <property type="term" value="F:tRNA (guanosine(9)-N1)-methyltransferase activity"/>
    <property type="evidence" value="ECO:0007669"/>
    <property type="project" value="UniProtKB-EC"/>
</dbReference>
<proteinExistence type="predicted"/>
<dbReference type="GO" id="GO:0002939">
    <property type="term" value="P:tRNA N1-guanine methylation"/>
    <property type="evidence" value="ECO:0007669"/>
    <property type="project" value="TreeGrafter"/>
</dbReference>
<keyword evidence="9" id="KW-1185">Reference proteome</keyword>
<dbReference type="AlphaFoldDB" id="A0A830HYL9"/>
<dbReference type="EMBL" id="BNJQ01000038">
    <property type="protein sequence ID" value="GHP12108.1"/>
    <property type="molecule type" value="Genomic_DNA"/>
</dbReference>
<feature type="domain" description="SAM-dependent MTase TRM10-type" evidence="7">
    <location>
        <begin position="87"/>
        <end position="298"/>
    </location>
</feature>
<evidence type="ECO:0000256" key="3">
    <source>
        <dbReference type="ARBA" id="ARBA00022679"/>
    </source>
</evidence>
<dbReference type="PANTHER" id="PTHR13563">
    <property type="entry name" value="TRNA (GUANINE-9-) METHYLTRANSFERASE"/>
    <property type="match status" value="1"/>
</dbReference>
<dbReference type="CDD" id="cd18089">
    <property type="entry name" value="SPOUT_Trm10-like"/>
    <property type="match status" value="1"/>
</dbReference>
<comment type="catalytic activity">
    <reaction evidence="5">
        <text>guanosine(9) in tRNA + S-adenosyl-L-methionine = N(1)-methylguanosine(9) in tRNA + S-adenosyl-L-homocysteine + H(+)</text>
        <dbReference type="Rhea" id="RHEA:43156"/>
        <dbReference type="Rhea" id="RHEA-COMP:10367"/>
        <dbReference type="Rhea" id="RHEA-COMP:10368"/>
        <dbReference type="ChEBI" id="CHEBI:15378"/>
        <dbReference type="ChEBI" id="CHEBI:57856"/>
        <dbReference type="ChEBI" id="CHEBI:59789"/>
        <dbReference type="ChEBI" id="CHEBI:73542"/>
        <dbReference type="ChEBI" id="CHEBI:74269"/>
        <dbReference type="EC" id="2.1.1.221"/>
    </reaction>
</comment>
<protein>
    <recommendedName>
        <fullName evidence="1">tRNA (guanine(9)-N(1))-methyltransferase</fullName>
        <ecNumber evidence="1">2.1.1.221</ecNumber>
    </recommendedName>
</protein>
<organism evidence="8 9">
    <name type="scientific">Pycnococcus provasolii</name>
    <dbReference type="NCBI Taxonomy" id="41880"/>
    <lineage>
        <taxon>Eukaryota</taxon>
        <taxon>Viridiplantae</taxon>
        <taxon>Chlorophyta</taxon>
        <taxon>Pseudoscourfieldiophyceae</taxon>
        <taxon>Pseudoscourfieldiales</taxon>
        <taxon>Pycnococcaceae</taxon>
        <taxon>Pycnococcus</taxon>
    </lineage>
</organism>
<reference evidence="8" key="1">
    <citation type="submission" date="2020-10" db="EMBL/GenBank/DDBJ databases">
        <title>Unveiling of a novel bifunctional photoreceptor, Dualchrome1, isolated from a cosmopolitan green alga.</title>
        <authorList>
            <person name="Suzuki S."/>
            <person name="Kawachi M."/>
        </authorList>
    </citation>
    <scope>NUCLEOTIDE SEQUENCE</scope>
    <source>
        <strain evidence="8">NIES 2893</strain>
    </source>
</reference>
<keyword evidence="3" id="KW-0808">Transferase</keyword>
<accession>A0A830HYL9</accession>
<dbReference type="OrthoDB" id="278300at2759"/>
<evidence type="ECO:0000256" key="2">
    <source>
        <dbReference type="ARBA" id="ARBA00022603"/>
    </source>
</evidence>
<evidence type="ECO:0000256" key="1">
    <source>
        <dbReference type="ARBA" id="ARBA00012797"/>
    </source>
</evidence>
<name>A0A830HYL9_9CHLO</name>
<dbReference type="InterPro" id="IPR038459">
    <property type="entry name" value="MT_TRM10-typ_sf"/>
</dbReference>
<gene>
    <name evidence="8" type="ORF">PPROV_001083500</name>
</gene>
<feature type="compositionally biased region" description="Basic residues" evidence="6">
    <location>
        <begin position="47"/>
        <end position="57"/>
    </location>
</feature>
<dbReference type="EC" id="2.1.1.221" evidence="1"/>
<sequence>MPDDGGGRGDGGGDGGGDGDNGGGGDGGGGHGHGVNGLLSSQARSGHSTRHQCSARKMKRLVHKASSLCSDDSEKYAATTARHLREKQRKDAKSDMSVPWNDDGHAGLRVAIHLGYDEFMTDRERTSLATQVCHAYAIALRRRAHEGFTTMRIALTGCASATQTLKHIDKDGGAQRWPVERLERHFAEALPALCGMATRVVVLSPDADEVLETVEADTVYVVGGLCDYSRCVKHTLESARASGVQARRLPLRETFDHRLSVEILTVEQAVAALHSAFSNGGNWGEALAESVPARKLKEVAVNKTVT</sequence>
<dbReference type="InterPro" id="IPR007356">
    <property type="entry name" value="tRNA_m1G_MeTrfase_euk"/>
</dbReference>
<evidence type="ECO:0000256" key="4">
    <source>
        <dbReference type="ARBA" id="ARBA00022691"/>
    </source>
</evidence>
<dbReference type="Proteomes" id="UP000660262">
    <property type="component" value="Unassembled WGS sequence"/>
</dbReference>
<feature type="region of interest" description="Disordered" evidence="6">
    <location>
        <begin position="1"/>
        <end position="57"/>
    </location>
</feature>
<evidence type="ECO:0000313" key="9">
    <source>
        <dbReference type="Proteomes" id="UP000660262"/>
    </source>
</evidence>
<comment type="caution">
    <text evidence="8">The sequence shown here is derived from an EMBL/GenBank/DDBJ whole genome shotgun (WGS) entry which is preliminary data.</text>
</comment>
<evidence type="ECO:0000256" key="6">
    <source>
        <dbReference type="SAM" id="MobiDB-lite"/>
    </source>
</evidence>
<dbReference type="GO" id="GO:0000049">
    <property type="term" value="F:tRNA binding"/>
    <property type="evidence" value="ECO:0007669"/>
    <property type="project" value="TreeGrafter"/>
</dbReference>
<keyword evidence="4" id="KW-0949">S-adenosyl-L-methionine</keyword>
<evidence type="ECO:0000313" key="8">
    <source>
        <dbReference type="EMBL" id="GHP12108.1"/>
    </source>
</evidence>